<accession>A0A9P0D3M2</accession>
<name>A0A9P0D3M2_9CUCU</name>
<proteinExistence type="predicted"/>
<dbReference type="AlphaFoldDB" id="A0A9P0D3M2"/>
<dbReference type="OrthoDB" id="6774094at2759"/>
<evidence type="ECO:0000313" key="2">
    <source>
        <dbReference type="EMBL" id="CAH1111630.1"/>
    </source>
</evidence>
<gene>
    <name evidence="2" type="ORF">PSYICH_LOCUS12874</name>
</gene>
<protein>
    <submittedName>
        <fullName evidence="2">Uncharacterized protein</fullName>
    </submittedName>
</protein>
<evidence type="ECO:0000256" key="1">
    <source>
        <dbReference type="SAM" id="MobiDB-lite"/>
    </source>
</evidence>
<keyword evidence="3" id="KW-1185">Reference proteome</keyword>
<dbReference type="Proteomes" id="UP001153636">
    <property type="component" value="Chromosome 6"/>
</dbReference>
<reference evidence="2" key="1">
    <citation type="submission" date="2022-01" db="EMBL/GenBank/DDBJ databases">
        <authorList>
            <person name="King R."/>
        </authorList>
    </citation>
    <scope>NUCLEOTIDE SEQUENCE</scope>
</reference>
<evidence type="ECO:0000313" key="3">
    <source>
        <dbReference type="Proteomes" id="UP001153636"/>
    </source>
</evidence>
<sequence>MSDKSKINEPFSSRSSDDYISESESSDKNDALEAKNAPRPGVKKNRLVVDSSQWQRNKRKSMLAKGEKHLNSVKKIKEAQKIMNDCKCKFKCFERVTEEDRACILKKFNEIGDKILQDTYLSGLISVFPVSKG</sequence>
<dbReference type="EMBL" id="OV651818">
    <property type="protein sequence ID" value="CAH1111630.1"/>
    <property type="molecule type" value="Genomic_DNA"/>
</dbReference>
<organism evidence="2 3">
    <name type="scientific">Psylliodes chrysocephalus</name>
    <dbReference type="NCBI Taxonomy" id="3402493"/>
    <lineage>
        <taxon>Eukaryota</taxon>
        <taxon>Metazoa</taxon>
        <taxon>Ecdysozoa</taxon>
        <taxon>Arthropoda</taxon>
        <taxon>Hexapoda</taxon>
        <taxon>Insecta</taxon>
        <taxon>Pterygota</taxon>
        <taxon>Neoptera</taxon>
        <taxon>Endopterygota</taxon>
        <taxon>Coleoptera</taxon>
        <taxon>Polyphaga</taxon>
        <taxon>Cucujiformia</taxon>
        <taxon>Chrysomeloidea</taxon>
        <taxon>Chrysomelidae</taxon>
        <taxon>Galerucinae</taxon>
        <taxon>Alticini</taxon>
        <taxon>Psylliodes</taxon>
    </lineage>
</organism>
<feature type="region of interest" description="Disordered" evidence="1">
    <location>
        <begin position="1"/>
        <end position="66"/>
    </location>
</feature>